<sequence>MASSSICMIPLEERQHNFHFKSLPLSLRQLLPPIHITCRSLVQLLGSWRSRYTVTLPRWEK</sequence>
<proteinExistence type="evidence at transcript level"/>
<protein>
    <submittedName>
        <fullName evidence="1">Predicted protein</fullName>
    </submittedName>
</protein>
<evidence type="ECO:0000313" key="1">
    <source>
        <dbReference type="EMBL" id="BAJ89602.1"/>
    </source>
</evidence>
<reference evidence="1" key="1">
    <citation type="journal article" date="2011" name="Plant Physiol.">
        <title>Comprehensive sequence analysis of 24,783 barley full-length cDNAs derived from 12 clone libraries.</title>
        <authorList>
            <person name="Matsumoto T."/>
            <person name="Tanaka T."/>
            <person name="Sakai H."/>
            <person name="Amano N."/>
            <person name="Kanamori H."/>
            <person name="Kurita K."/>
            <person name="Kikuta A."/>
            <person name="Kamiya K."/>
            <person name="Yamamoto M."/>
            <person name="Ikawa H."/>
            <person name="Fujii N."/>
            <person name="Hori K."/>
            <person name="Itoh T."/>
            <person name="Sato K."/>
        </authorList>
    </citation>
    <scope>NUCLEOTIDE SEQUENCE</scope>
    <source>
        <tissue evidence="1">Shoot</tissue>
    </source>
</reference>
<dbReference type="AlphaFoldDB" id="F2D3D1"/>
<name>F2D3D1_HORVV</name>
<accession>F2D3D1</accession>
<dbReference type="EMBL" id="AK358388">
    <property type="protein sequence ID" value="BAJ89602.1"/>
    <property type="molecule type" value="mRNA"/>
</dbReference>
<organism evidence="1">
    <name type="scientific">Hordeum vulgare subsp. vulgare</name>
    <name type="common">Domesticated barley</name>
    <dbReference type="NCBI Taxonomy" id="112509"/>
    <lineage>
        <taxon>Eukaryota</taxon>
        <taxon>Viridiplantae</taxon>
        <taxon>Streptophyta</taxon>
        <taxon>Embryophyta</taxon>
        <taxon>Tracheophyta</taxon>
        <taxon>Spermatophyta</taxon>
        <taxon>Magnoliopsida</taxon>
        <taxon>Liliopsida</taxon>
        <taxon>Poales</taxon>
        <taxon>Poaceae</taxon>
        <taxon>BOP clade</taxon>
        <taxon>Pooideae</taxon>
        <taxon>Triticodae</taxon>
        <taxon>Triticeae</taxon>
        <taxon>Hordeinae</taxon>
        <taxon>Hordeum</taxon>
    </lineage>
</organism>